<dbReference type="InterPro" id="IPR004165">
    <property type="entry name" value="CoA_trans_fam_I"/>
</dbReference>
<reference evidence="2" key="1">
    <citation type="journal article" date="2018" name="Science">
        <title>A primordial and reversible TCA cycle in a facultatively chemolithoautotrophic thermophile.</title>
        <authorList>
            <person name="Nunoura T."/>
            <person name="Chikaraishi Y."/>
            <person name="Izaki R."/>
            <person name="Suwa T."/>
            <person name="Sato T."/>
            <person name="Harada T."/>
            <person name="Mori K."/>
            <person name="Kato Y."/>
            <person name="Miyazaki M."/>
            <person name="Shimamura S."/>
            <person name="Yanagawa K."/>
            <person name="Shuto A."/>
            <person name="Ohkouchi N."/>
            <person name="Fujita N."/>
            <person name="Takaki Y."/>
            <person name="Atomi H."/>
            <person name="Takai K."/>
        </authorList>
    </citation>
    <scope>NUCLEOTIDE SEQUENCE [LARGE SCALE GENOMIC DNA]</scope>
    <source>
        <strain evidence="2">DSM 17441 / JCM 13301 / NBRC 103674 / ABI70S6</strain>
    </source>
</reference>
<dbReference type="PANTHER" id="PTHR43293">
    <property type="entry name" value="ACETATE COA-TRANSFERASE YDIF"/>
    <property type="match status" value="1"/>
</dbReference>
<evidence type="ECO:0000313" key="2">
    <source>
        <dbReference type="Proteomes" id="UP000063234"/>
    </source>
</evidence>
<keyword evidence="1" id="KW-0808">Transferase</keyword>
<dbReference type="OrthoDB" id="9805230at2"/>
<name>A0A0S3QU26_THET7</name>
<dbReference type="SMART" id="SM00882">
    <property type="entry name" value="CoA_trans"/>
    <property type="match status" value="1"/>
</dbReference>
<dbReference type="GO" id="GO:0018730">
    <property type="term" value="F:glutaconate CoA-transferase activity"/>
    <property type="evidence" value="ECO:0007669"/>
    <property type="project" value="UniProtKB-EC"/>
</dbReference>
<dbReference type="Pfam" id="PF01144">
    <property type="entry name" value="CoA_trans"/>
    <property type="match status" value="1"/>
</dbReference>
<dbReference type="Proteomes" id="UP000063234">
    <property type="component" value="Chromosome"/>
</dbReference>
<organism evidence="1 2">
    <name type="scientific">Thermosulfidibacter takaii (strain DSM 17441 / JCM 13301 / NBRC 103674 / ABI70S6)</name>
    <dbReference type="NCBI Taxonomy" id="1298851"/>
    <lineage>
        <taxon>Bacteria</taxon>
        <taxon>Pseudomonadati</taxon>
        <taxon>Thermosulfidibacterota</taxon>
        <taxon>Thermosulfidibacteria</taxon>
        <taxon>Thermosulfidibacterales</taxon>
        <taxon>Thermosulfidibacteraceae</taxon>
    </lineage>
</organism>
<dbReference type="RefSeq" id="WP_068549816.1">
    <property type="nucleotide sequence ID" value="NZ_AP013035.1"/>
</dbReference>
<dbReference type="Gene3D" id="3.40.1080.10">
    <property type="entry name" value="Glutaconate Coenzyme A-transferase"/>
    <property type="match status" value="1"/>
</dbReference>
<keyword evidence="2" id="KW-1185">Reference proteome</keyword>
<dbReference type="STRING" id="1298851.TST_1024"/>
<dbReference type="EMBL" id="AP013035">
    <property type="protein sequence ID" value="BAT71818.1"/>
    <property type="molecule type" value="Genomic_DNA"/>
</dbReference>
<evidence type="ECO:0000313" key="1">
    <source>
        <dbReference type="EMBL" id="BAT71818.1"/>
    </source>
</evidence>
<dbReference type="InterPro" id="IPR037171">
    <property type="entry name" value="NagB/RpiA_transferase-like"/>
</dbReference>
<dbReference type="EC" id="2.8.3.12" evidence="1"/>
<dbReference type="KEGG" id="ttk:TST_1024"/>
<protein>
    <submittedName>
        <fullName evidence="1">Glutaconate CoA-transferase, subunit B</fullName>
        <ecNumber evidence="1">2.8.3.12</ecNumber>
    </submittedName>
</protein>
<dbReference type="AlphaFoldDB" id="A0A0S3QU26"/>
<proteinExistence type="predicted"/>
<dbReference type="PANTHER" id="PTHR43293:SF3">
    <property type="entry name" value="CHOLESTEROL RING-CLEAVING HYDROLASE IPDB SUBUNIT"/>
    <property type="match status" value="1"/>
</dbReference>
<sequence>MEYTVSELMISLMAREIKDGDKVLQGLYSPMPMIACLLAKNTHAPNMVYFNTADAVDPNPSEVPFSTAAPKLQENCIAYVPLGEVFDLAQRGELDLIFLGAAQVDMYGNTNLSVIGDFYKPKVRLPGGAASAYLCAFMETVIWVPRHNSKVFVEKVQFITGQGYINGWDTRERLGIPKGGPRKVITNLCVMDFEPKTKRMRLVSVHPGVTMEDVINNTGFELLIPDEVPETQPPTKEELDFIRKIDPNNVRDLEFK</sequence>
<accession>A0A0S3QU26</accession>
<gene>
    <name evidence="1" type="primary">gctB</name>
    <name evidence="1" type="ORF">TST_1024</name>
</gene>
<dbReference type="SUPFAM" id="SSF100950">
    <property type="entry name" value="NagB/RpiA/CoA transferase-like"/>
    <property type="match status" value="1"/>
</dbReference>